<feature type="signal peptide" evidence="2">
    <location>
        <begin position="1"/>
        <end position="22"/>
    </location>
</feature>
<sequence>MKAVNAVQLFSLFWTFTALCQADEDISVSCKNVTGSVGKEGNLHCSVSVNCSNCSIEMYKFLYPNESAICKEPLKDSCKQSKIFTCRYTPTTAMTEQFSFFVQTTCGTKKTKFTVDITESSPVIGATNVPGSMIEESKNNVITPVVGISVILLIIIILMAIIIKKQYFGLQKKMCIKHGNSHCLEQVKYSSPGPDQCSINIIDSAKPN</sequence>
<feature type="chain" id="PRO_5027864015" evidence="2">
    <location>
        <begin position="23"/>
        <end position="208"/>
    </location>
</feature>
<reference evidence="4" key="1">
    <citation type="submission" date="2025-08" db="UniProtKB">
        <authorList>
            <consortium name="RefSeq"/>
        </authorList>
    </citation>
    <scope>IDENTIFICATION</scope>
    <source>
        <strain evidence="4">Wakin</strain>
        <tissue evidence="4">Muscle</tissue>
    </source>
</reference>
<keyword evidence="3" id="KW-1185">Reference proteome</keyword>
<proteinExistence type="predicted"/>
<keyword evidence="1" id="KW-0472">Membrane</keyword>
<dbReference type="OrthoDB" id="8941603at2759"/>
<feature type="transmembrane region" description="Helical" evidence="1">
    <location>
        <begin position="141"/>
        <end position="163"/>
    </location>
</feature>
<accession>A0A6P6QEL5</accession>
<dbReference type="Proteomes" id="UP000515129">
    <property type="component" value="Chromosome 12"/>
</dbReference>
<name>A0A6P6QEL5_CARAU</name>
<evidence type="ECO:0000256" key="2">
    <source>
        <dbReference type="SAM" id="SignalP"/>
    </source>
</evidence>
<protein>
    <submittedName>
        <fullName evidence="4">Uncharacterized protein LOC113111456</fullName>
    </submittedName>
</protein>
<keyword evidence="2" id="KW-0732">Signal</keyword>
<dbReference type="GeneID" id="113111456"/>
<keyword evidence="1" id="KW-0812">Transmembrane</keyword>
<dbReference type="RefSeq" id="XP_026131994.1">
    <property type="nucleotide sequence ID" value="XM_026276209.1"/>
</dbReference>
<dbReference type="AlphaFoldDB" id="A0A6P6QEL5"/>
<gene>
    <name evidence="4" type="primary">LOC113111456</name>
</gene>
<dbReference type="KEGG" id="caua:113111456"/>
<keyword evidence="1" id="KW-1133">Transmembrane helix</keyword>
<evidence type="ECO:0000313" key="3">
    <source>
        <dbReference type="Proteomes" id="UP000515129"/>
    </source>
</evidence>
<organism evidence="3 4">
    <name type="scientific">Carassius auratus</name>
    <name type="common">Goldfish</name>
    <dbReference type="NCBI Taxonomy" id="7957"/>
    <lineage>
        <taxon>Eukaryota</taxon>
        <taxon>Metazoa</taxon>
        <taxon>Chordata</taxon>
        <taxon>Craniata</taxon>
        <taxon>Vertebrata</taxon>
        <taxon>Euteleostomi</taxon>
        <taxon>Actinopterygii</taxon>
        <taxon>Neopterygii</taxon>
        <taxon>Teleostei</taxon>
        <taxon>Ostariophysi</taxon>
        <taxon>Cypriniformes</taxon>
        <taxon>Cyprinidae</taxon>
        <taxon>Cyprininae</taxon>
        <taxon>Carassius</taxon>
    </lineage>
</organism>
<evidence type="ECO:0000313" key="4">
    <source>
        <dbReference type="RefSeq" id="XP_026131994.1"/>
    </source>
</evidence>
<evidence type="ECO:0000256" key="1">
    <source>
        <dbReference type="SAM" id="Phobius"/>
    </source>
</evidence>